<organism evidence="1 2">
    <name type="scientific">Glomus cerebriforme</name>
    <dbReference type="NCBI Taxonomy" id="658196"/>
    <lineage>
        <taxon>Eukaryota</taxon>
        <taxon>Fungi</taxon>
        <taxon>Fungi incertae sedis</taxon>
        <taxon>Mucoromycota</taxon>
        <taxon>Glomeromycotina</taxon>
        <taxon>Glomeromycetes</taxon>
        <taxon>Glomerales</taxon>
        <taxon>Glomeraceae</taxon>
        <taxon>Glomus</taxon>
    </lineage>
</organism>
<proteinExistence type="predicted"/>
<keyword evidence="2" id="KW-1185">Reference proteome</keyword>
<protein>
    <submittedName>
        <fullName evidence="1">Uncharacterized protein</fullName>
    </submittedName>
</protein>
<dbReference type="OrthoDB" id="2448759at2759"/>
<dbReference type="AlphaFoldDB" id="A0A397SUM9"/>
<comment type="caution">
    <text evidence="1">The sequence shown here is derived from an EMBL/GenBank/DDBJ whole genome shotgun (WGS) entry which is preliminary data.</text>
</comment>
<gene>
    <name evidence="1" type="ORF">C1645_824334</name>
</gene>
<dbReference type="EMBL" id="QKYT01000206">
    <property type="protein sequence ID" value="RIA89763.1"/>
    <property type="molecule type" value="Genomic_DNA"/>
</dbReference>
<name>A0A397SUM9_9GLOM</name>
<accession>A0A397SUM9</accession>
<sequence length="937" mass="108586">MENFTSNINKPNLQYYNINNLNFIEEEYVSDFNNINNDKYIKLDDINEDLDDLISEDDIFEDNNTGLNTEEYLNNPNFFQLNMDAFQSARQLSTTLNETDNIDDFILELDSNFDDESVVSMATDITNEVQLIEISEPTKLTKFTTCVLIDNFNGEIRSCGSSQNLHCVKNIFGTWEIDSEMVHRLHVKNAKGTKDSFLGFISNRRCLFCNINKTFYTREEQCDQYSWTLVGQNLQVPCCGQYHCTSLTEICLILYPSLSNKKAHYICTSCYEKHANWLLYVAEYESPNFQEQLSPAFKLNKLDFFNCEYKKFSEKESFEFGQEMAKTILKNRKNINNNKKLFENPDSLIEYYNAFSLLLSEFFLGLVNTLQLSKFKEVNRKKQFHGKLTTSFDPNSTIKTRIFLMSIIFRIAFPSLQLWLSTMLTSLIRKPKLITLLQQLLITIHAIAHTQKHERKLENRRIMTANPCERLWVGDNIWNIGVIDNIDFKEKTFTYSNIFDQIRNITHATLCIVFQYKMLNSISALLSNVFPISNISTLKLWGDNIKSQQFILNFHQIFKDFLQFSGSGNFFKYSQNFDLPDIYQQIINSTELGCQLPPANVVILEAGNKPSSNEEIFEACDMFLQDFSLDNNKYIDIVSDEAIFRRTIHYIETHAYTRIILGQWHTSKDMCSVLITIFSGFGNFNLAAALETKFLDKLEAVVDYQSTCRVLEMIWFVVEVAIHIHLKKHNKTIKQIIDENNNLLKTCYFFLAHLAKHPELKELLKHACLINIIREKHFFAFDEALETFGVKYVKQNISGNPINTEQLKNQIKAVQSERDQINLFLFEFLDDNVAYQVGEECLNAILKQDVLKSEKRVAIGVMTEEQNVLSQSNPNAEIQSLPNNTQITHSPSDLIENPCPTKCVKRTTHAQELPFLEPLVNNISEENINNAIQQLNN</sequence>
<reference evidence="1 2" key="1">
    <citation type="submission" date="2018-06" db="EMBL/GenBank/DDBJ databases">
        <title>Comparative genomics reveals the genomic features of Rhizophagus irregularis, R. cerebriforme, R. diaphanum and Gigaspora rosea, and their symbiotic lifestyle signature.</title>
        <authorList>
            <person name="Morin E."/>
            <person name="San Clemente H."/>
            <person name="Chen E.C.H."/>
            <person name="De La Providencia I."/>
            <person name="Hainaut M."/>
            <person name="Kuo A."/>
            <person name="Kohler A."/>
            <person name="Murat C."/>
            <person name="Tang N."/>
            <person name="Roy S."/>
            <person name="Loubradou J."/>
            <person name="Henrissat B."/>
            <person name="Grigoriev I.V."/>
            <person name="Corradi N."/>
            <person name="Roux C."/>
            <person name="Martin F.M."/>
        </authorList>
    </citation>
    <scope>NUCLEOTIDE SEQUENCE [LARGE SCALE GENOMIC DNA]</scope>
    <source>
        <strain evidence="1 2">DAOM 227022</strain>
    </source>
</reference>
<evidence type="ECO:0000313" key="1">
    <source>
        <dbReference type="EMBL" id="RIA89763.1"/>
    </source>
</evidence>
<dbReference type="Proteomes" id="UP000265703">
    <property type="component" value="Unassembled WGS sequence"/>
</dbReference>
<evidence type="ECO:0000313" key="2">
    <source>
        <dbReference type="Proteomes" id="UP000265703"/>
    </source>
</evidence>